<name>A0A0N4ZTP8_PARTI</name>
<dbReference type="PANTHER" id="PTHR21506:SF0">
    <property type="entry name" value="CONSERVED OLIGOMERIC GOLGI COMPLEX SUBUNIT 6"/>
    <property type="match status" value="1"/>
</dbReference>
<dbReference type="InterPro" id="IPR010490">
    <property type="entry name" value="COG6"/>
</dbReference>
<evidence type="ECO:0000256" key="5">
    <source>
        <dbReference type="ARBA" id="ARBA00020973"/>
    </source>
</evidence>
<evidence type="ECO:0000259" key="13">
    <source>
        <dbReference type="Pfam" id="PF20653"/>
    </source>
</evidence>
<sequence length="644" mass="74178">MQKTTSLNDNDAEMKNKISKIMAIKLDKDQGVINEIEFLNNIVTTLNIHTERNLIQNVEENMLQTQKKYLESFTKLANEISTFKERVEKMNDVCNNLRSHIKTNKEKTRDLLEKTAVIQKEKKILENKKNYVNNFLDTYGLTDEEEDILKECLDSGNINDKFFKVFSRIININYSIPEKLEEDDSIVALYDMKNIADKNLKQCYGLIVRYIQSEVRSLNHEFMEPKPLLFDAFKSIEKISELMEASISEYCGIRRTYIVRAFLDALMKGGNGETGIEHNSNDPLVYIYDMLNWINSAISVEYEMLKNLLKNCEHKIREKYFQDALGEISEALCQATKVRVENSLAKEGNCVIVYQISTSFAWCVDSLKVLLAENSMFIHTLNDLRDLALNLFFSLLNNNIQKLLQRNTLPDYDLKPIHNIYQCLALLKNILDCTASNSNSQINLAVRKDIQMKILTCVLDPLNQSIQLACSKLHDPLDGAVYMINCLNEIKDIIIIFQFTETRLEMIKCQIEANEDVIVGDQASRVLTNCGLMNLYLRCNGHQNSQGPLSNVQEVHPDVIKGAMKKFYNELKNIDGIECDQLPKITSIRVVDSVRKRTLDHVILAYSIIYAKIIDPINGYPVETMELKDVEEIKRIIMEEFSEK</sequence>
<proteinExistence type="inferred from homology"/>
<evidence type="ECO:0000256" key="9">
    <source>
        <dbReference type="ARBA" id="ARBA00023136"/>
    </source>
</evidence>
<dbReference type="GO" id="GO:0017119">
    <property type="term" value="C:Golgi transport complex"/>
    <property type="evidence" value="ECO:0007669"/>
    <property type="project" value="UniProtKB-UniRule"/>
</dbReference>
<dbReference type="GO" id="GO:0015031">
    <property type="term" value="P:protein transport"/>
    <property type="evidence" value="ECO:0007669"/>
    <property type="project" value="UniProtKB-KW"/>
</dbReference>
<evidence type="ECO:0000313" key="15">
    <source>
        <dbReference type="WBParaSite" id="PTRK_0001187600.1"/>
    </source>
</evidence>
<dbReference type="GO" id="GO:0006891">
    <property type="term" value="P:intra-Golgi vesicle-mediated transport"/>
    <property type="evidence" value="ECO:0007669"/>
    <property type="project" value="UniProtKB-UniRule"/>
</dbReference>
<keyword evidence="7 11" id="KW-0653">Protein transport</keyword>
<evidence type="ECO:0000256" key="10">
    <source>
        <dbReference type="ARBA" id="ARBA00031348"/>
    </source>
</evidence>
<keyword evidence="8 11" id="KW-0333">Golgi apparatus</keyword>
<feature type="domain" description="Conserved oligomeric complex COG6 N-terminal" evidence="12">
    <location>
        <begin position="43"/>
        <end position="151"/>
    </location>
</feature>
<comment type="similarity">
    <text evidence="3 11">Belongs to the COG6 family.</text>
</comment>
<keyword evidence="14" id="KW-1185">Reference proteome</keyword>
<evidence type="ECO:0000256" key="6">
    <source>
        <dbReference type="ARBA" id="ARBA00022448"/>
    </source>
</evidence>
<dbReference type="GO" id="GO:0000139">
    <property type="term" value="C:Golgi membrane"/>
    <property type="evidence" value="ECO:0007669"/>
    <property type="project" value="UniProtKB-SubCell"/>
</dbReference>
<evidence type="ECO:0000256" key="11">
    <source>
        <dbReference type="RuleBase" id="RU365075"/>
    </source>
</evidence>
<evidence type="ECO:0000313" key="14">
    <source>
        <dbReference type="Proteomes" id="UP000038045"/>
    </source>
</evidence>
<reference evidence="15" key="1">
    <citation type="submission" date="2017-02" db="UniProtKB">
        <authorList>
            <consortium name="WormBaseParasite"/>
        </authorList>
    </citation>
    <scope>IDENTIFICATION</scope>
</reference>
<evidence type="ECO:0000259" key="12">
    <source>
        <dbReference type="Pfam" id="PF06419"/>
    </source>
</evidence>
<dbReference type="Proteomes" id="UP000038045">
    <property type="component" value="Unplaced"/>
</dbReference>
<dbReference type="InterPro" id="IPR048368">
    <property type="entry name" value="COG6_N"/>
</dbReference>
<accession>A0A0N4ZTP8</accession>
<evidence type="ECO:0000256" key="3">
    <source>
        <dbReference type="ARBA" id="ARBA00011023"/>
    </source>
</evidence>
<keyword evidence="6 11" id="KW-0813">Transport</keyword>
<comment type="function">
    <text evidence="1 11">Required for normal Golgi function.</text>
</comment>
<comment type="subcellular location">
    <subcellularLocation>
        <location evidence="2 11">Golgi apparatus membrane</location>
        <topology evidence="2 11">Peripheral membrane protein</topology>
    </subcellularLocation>
</comment>
<protein>
    <recommendedName>
        <fullName evidence="5 11">Conserved oligomeric Golgi complex subunit 6</fullName>
        <shortName evidence="11">COG complex subunit 6</shortName>
    </recommendedName>
    <alternativeName>
        <fullName evidence="10 11">Component of oligomeric Golgi complex 6</fullName>
    </alternativeName>
</protein>
<dbReference type="STRING" id="131310.A0A0N4ZTP8"/>
<dbReference type="WBParaSite" id="PTRK_0001187600.1">
    <property type="protein sequence ID" value="PTRK_0001187600.1"/>
    <property type="gene ID" value="PTRK_0001187600"/>
</dbReference>
<evidence type="ECO:0000256" key="1">
    <source>
        <dbReference type="ARBA" id="ARBA00003627"/>
    </source>
</evidence>
<feature type="domain" description="Conserved Oligomeric Golgi complex subunit 6 C-terminal" evidence="13">
    <location>
        <begin position="197"/>
        <end position="625"/>
    </location>
</feature>
<dbReference type="AlphaFoldDB" id="A0A0N4ZTP8"/>
<evidence type="ECO:0000256" key="2">
    <source>
        <dbReference type="ARBA" id="ARBA00004395"/>
    </source>
</evidence>
<dbReference type="PANTHER" id="PTHR21506">
    <property type="entry name" value="COMPONENT OF OLIGOMERIC GOLGI COMPLEX 6"/>
    <property type="match status" value="1"/>
</dbReference>
<evidence type="ECO:0000256" key="4">
    <source>
        <dbReference type="ARBA" id="ARBA00011166"/>
    </source>
</evidence>
<dbReference type="SMART" id="SM01087">
    <property type="entry name" value="COG6"/>
    <property type="match status" value="1"/>
</dbReference>
<dbReference type="InterPro" id="IPR048369">
    <property type="entry name" value="COG6_C"/>
</dbReference>
<evidence type="ECO:0000256" key="7">
    <source>
        <dbReference type="ARBA" id="ARBA00022927"/>
    </source>
</evidence>
<dbReference type="Pfam" id="PF20653">
    <property type="entry name" value="COG6_C"/>
    <property type="match status" value="1"/>
</dbReference>
<comment type="subunit">
    <text evidence="4">Component of the conserved oligomeric Golgi complex which is composed of eight different subunits and is required for normal Golgi morphology and localization.</text>
</comment>
<dbReference type="Pfam" id="PF06419">
    <property type="entry name" value="COG6_N"/>
    <property type="match status" value="1"/>
</dbReference>
<evidence type="ECO:0000256" key="8">
    <source>
        <dbReference type="ARBA" id="ARBA00023034"/>
    </source>
</evidence>
<organism evidence="14 15">
    <name type="scientific">Parastrongyloides trichosuri</name>
    <name type="common">Possum-specific nematode worm</name>
    <dbReference type="NCBI Taxonomy" id="131310"/>
    <lineage>
        <taxon>Eukaryota</taxon>
        <taxon>Metazoa</taxon>
        <taxon>Ecdysozoa</taxon>
        <taxon>Nematoda</taxon>
        <taxon>Chromadorea</taxon>
        <taxon>Rhabditida</taxon>
        <taxon>Tylenchina</taxon>
        <taxon>Panagrolaimomorpha</taxon>
        <taxon>Strongyloidoidea</taxon>
        <taxon>Strongyloididae</taxon>
        <taxon>Parastrongyloides</taxon>
    </lineage>
</organism>
<keyword evidence="9 11" id="KW-0472">Membrane</keyword>